<dbReference type="KEGG" id="tsv:DSM104635_03018"/>
<evidence type="ECO:0000256" key="1">
    <source>
        <dbReference type="ARBA" id="ARBA00008779"/>
    </source>
</evidence>
<dbReference type="EC" id="3.1.6.1" evidence="4"/>
<name>A0A6I6MLQ9_9CAUL</name>
<accession>A0A6I6MLQ9</accession>
<feature type="signal peptide" evidence="2">
    <location>
        <begin position="1"/>
        <end position="27"/>
    </location>
</feature>
<feature type="domain" description="Sulfatase N-terminal" evidence="3">
    <location>
        <begin position="66"/>
        <end position="475"/>
    </location>
</feature>
<dbReference type="RefSeq" id="WP_158766967.1">
    <property type="nucleotide sequence ID" value="NZ_CP047045.1"/>
</dbReference>
<dbReference type="Gene3D" id="3.30.1120.10">
    <property type="match status" value="1"/>
</dbReference>
<dbReference type="InterPro" id="IPR000917">
    <property type="entry name" value="Sulfatase_N"/>
</dbReference>
<evidence type="ECO:0000256" key="2">
    <source>
        <dbReference type="SAM" id="SignalP"/>
    </source>
</evidence>
<evidence type="ECO:0000259" key="3">
    <source>
        <dbReference type="Pfam" id="PF00884"/>
    </source>
</evidence>
<organism evidence="4 5">
    <name type="scientific">Terricaulis silvestris</name>
    <dbReference type="NCBI Taxonomy" id="2686094"/>
    <lineage>
        <taxon>Bacteria</taxon>
        <taxon>Pseudomonadati</taxon>
        <taxon>Pseudomonadota</taxon>
        <taxon>Alphaproteobacteria</taxon>
        <taxon>Caulobacterales</taxon>
        <taxon>Caulobacteraceae</taxon>
        <taxon>Terricaulis</taxon>
    </lineage>
</organism>
<dbReference type="Proteomes" id="UP000431269">
    <property type="component" value="Chromosome"/>
</dbReference>
<dbReference type="CDD" id="cd16025">
    <property type="entry name" value="PAS_like"/>
    <property type="match status" value="1"/>
</dbReference>
<dbReference type="AlphaFoldDB" id="A0A6I6MLQ9"/>
<evidence type="ECO:0000313" key="5">
    <source>
        <dbReference type="Proteomes" id="UP000431269"/>
    </source>
</evidence>
<dbReference type="PROSITE" id="PS51318">
    <property type="entry name" value="TAT"/>
    <property type="match status" value="1"/>
</dbReference>
<gene>
    <name evidence="4" type="primary">atsA_2</name>
    <name evidence="4" type="ORF">DSM104635_03018</name>
</gene>
<dbReference type="Gene3D" id="3.40.720.10">
    <property type="entry name" value="Alkaline Phosphatase, subunit A"/>
    <property type="match status" value="1"/>
</dbReference>
<protein>
    <submittedName>
        <fullName evidence="4">Arylsulfatase</fullName>
        <ecNumber evidence="4">3.1.6.1</ecNumber>
    </submittedName>
</protein>
<dbReference type="InterPro" id="IPR006311">
    <property type="entry name" value="TAT_signal"/>
</dbReference>
<feature type="chain" id="PRO_5026192429" evidence="2">
    <location>
        <begin position="28"/>
        <end position="779"/>
    </location>
</feature>
<dbReference type="Pfam" id="PF00884">
    <property type="entry name" value="Sulfatase"/>
    <property type="match status" value="1"/>
</dbReference>
<dbReference type="SUPFAM" id="SSF53649">
    <property type="entry name" value="Alkaline phosphatase-like"/>
    <property type="match status" value="1"/>
</dbReference>
<keyword evidence="4" id="KW-0378">Hydrolase</keyword>
<dbReference type="EMBL" id="CP047045">
    <property type="protein sequence ID" value="QGZ96160.1"/>
    <property type="molecule type" value="Genomic_DNA"/>
</dbReference>
<dbReference type="InterPro" id="IPR050738">
    <property type="entry name" value="Sulfatase"/>
</dbReference>
<dbReference type="InterPro" id="IPR017850">
    <property type="entry name" value="Alkaline_phosphatase_core_sf"/>
</dbReference>
<reference evidence="5" key="1">
    <citation type="submission" date="2019-12" db="EMBL/GenBank/DDBJ databases">
        <title>Complete genome of Terracaulis silvestris 0127_4.</title>
        <authorList>
            <person name="Vieira S."/>
            <person name="Riedel T."/>
            <person name="Sproer C."/>
            <person name="Pascual J."/>
            <person name="Boedeker C."/>
            <person name="Overmann J."/>
        </authorList>
    </citation>
    <scope>NUCLEOTIDE SEQUENCE [LARGE SCALE GENOMIC DNA]</scope>
    <source>
        <strain evidence="5">0127_4</strain>
    </source>
</reference>
<sequence>MPKRRSHSGISRRTALTGALTLGGAGAASCAAGVAQEQTFQGRIGATFDESAPNFARERDAPAGAPNVVVIVLDDVGFSDLGCYGGEIATPAMDALASGGLRYTSFRTTGVCSSTRASLLTGLNPHSAGLGWLTFADEGYPGYRGDLAADAITLAETLSAHGYLAYHCGKWHVNAEASATAVGPFENWPLQRGYQRAHWFQGHSLHYYQPSNVYDGNQRVEISDQSYFATDAFTDNAIRYLREHAAVADGRPFLLSLAHAAAHSPLHATPEDIAAQRGRYELGWDHAREARLARQIELGVVPPNTRLPPRNRGVAAWSELSPDQRRLYSRYMELYAAVVARLDANIGRLIAALSETGALDNTMIMLISDNGGSPDGALTGTPNLLASGVGGVPLAEVLPLIDELGGPGTYPMYPMGWAMASNTPFRSYKHDTHLGGVADPLIVHWPRGIAARGEVRPQYAHVSDVLPTILACSGVRPLEARNGRAAKSIQGIDFSPTFARAEAPETRTAQHFELNGTRAMYAEGWRLVSKAPFRQEGDGWELYNLAEACNELEDVAAAHPEKVAELEQRWIQAAHRYDVFPIDTRTIKEKSWGPFFRGGERSRWVLTPPIDLIPEEAAPALVGRSHTIEIVLQAPLRAGQDGVLLASGNVFLGCVLYLQGGKLVHEFSCLPRSLRTEAPAPVGASRIVLRHEVTSRPWQGLVELFADDRSLIRQHHEPLLFGRAMQGLQIGRNGSTPTSKAYERPFEFRGAIRSVIIDLDNSPYTPEEIASALRPPRRV</sequence>
<keyword evidence="2" id="KW-0732">Signal</keyword>
<dbReference type="GO" id="GO:0004065">
    <property type="term" value="F:arylsulfatase activity"/>
    <property type="evidence" value="ECO:0007669"/>
    <property type="project" value="UniProtKB-EC"/>
</dbReference>
<keyword evidence="5" id="KW-1185">Reference proteome</keyword>
<evidence type="ECO:0000313" key="4">
    <source>
        <dbReference type="EMBL" id="QGZ96160.1"/>
    </source>
</evidence>
<comment type="similarity">
    <text evidence="1">Belongs to the sulfatase family.</text>
</comment>
<dbReference type="PANTHER" id="PTHR42693:SF43">
    <property type="entry name" value="BLL2667 PROTEIN"/>
    <property type="match status" value="1"/>
</dbReference>
<proteinExistence type="inferred from homology"/>
<dbReference type="PANTHER" id="PTHR42693">
    <property type="entry name" value="ARYLSULFATASE FAMILY MEMBER"/>
    <property type="match status" value="1"/>
</dbReference>
<dbReference type="PROSITE" id="PS51257">
    <property type="entry name" value="PROKAR_LIPOPROTEIN"/>
    <property type="match status" value="1"/>
</dbReference>